<protein>
    <recommendedName>
        <fullName evidence="3">Type IX secretion system membrane protein PorP/SprF</fullName>
    </recommendedName>
</protein>
<proteinExistence type="predicted"/>
<reference evidence="2" key="1">
    <citation type="submission" date="2016-10" db="EMBL/GenBank/DDBJ databases">
        <authorList>
            <person name="Varghese N."/>
            <person name="Submissions S."/>
        </authorList>
    </citation>
    <scope>NUCLEOTIDE SEQUENCE [LARGE SCALE GENOMIC DNA]</scope>
    <source>
        <strain evidence="2">DSM 23920</strain>
    </source>
</reference>
<gene>
    <name evidence="1" type="ORF">SAMN05660909_01481</name>
</gene>
<evidence type="ECO:0000313" key="2">
    <source>
        <dbReference type="Proteomes" id="UP000199656"/>
    </source>
</evidence>
<dbReference type="Proteomes" id="UP000199656">
    <property type="component" value="Unassembled WGS sequence"/>
</dbReference>
<accession>A0A1H4A5S7</accession>
<dbReference type="EMBL" id="FNRL01000005">
    <property type="protein sequence ID" value="SEA31168.1"/>
    <property type="molecule type" value="Genomic_DNA"/>
</dbReference>
<evidence type="ECO:0008006" key="3">
    <source>
        <dbReference type="Google" id="ProtNLM"/>
    </source>
</evidence>
<sequence>MKFILPVLLCFVVQSMKSQPVWMPAGKHPGVESYSSNFQDAFSASYHPGALGTISQPSIGAYAENRFLLKALALYSLQAAIPLSSGAANAGLLQFGNKYWRQQQLLIGYGLGLGKRTGIGVQFLYANTKSFGYPASGEVGFKLGAMYHTKRRLHIGCMLFNTSQKMITYALGLGFEASKDCLLAAELFSISNYFQGRVGVIYRVATALALLAGTGAGVQHNYAGMNIYWHSMKIGMVAGFHPQLGITPSLSVLWQPTL</sequence>
<name>A0A1H4A5S7_9BACT</name>
<dbReference type="STRING" id="408074.SAMN05660909_01481"/>
<dbReference type="OrthoDB" id="664260at2"/>
<dbReference type="RefSeq" id="WP_139169996.1">
    <property type="nucleotide sequence ID" value="NZ_BKAT01000013.1"/>
</dbReference>
<organism evidence="1 2">
    <name type="scientific">Chitinophaga terrae</name>
    <name type="common">ex Kim and Jung 2007</name>
    <dbReference type="NCBI Taxonomy" id="408074"/>
    <lineage>
        <taxon>Bacteria</taxon>
        <taxon>Pseudomonadati</taxon>
        <taxon>Bacteroidota</taxon>
        <taxon>Chitinophagia</taxon>
        <taxon>Chitinophagales</taxon>
        <taxon>Chitinophagaceae</taxon>
        <taxon>Chitinophaga</taxon>
    </lineage>
</organism>
<dbReference type="AlphaFoldDB" id="A0A1H4A5S7"/>
<evidence type="ECO:0000313" key="1">
    <source>
        <dbReference type="EMBL" id="SEA31168.1"/>
    </source>
</evidence>
<keyword evidence="2" id="KW-1185">Reference proteome</keyword>